<evidence type="ECO:0000256" key="4">
    <source>
        <dbReference type="SAM" id="MobiDB-lite"/>
    </source>
</evidence>
<dbReference type="RefSeq" id="WP_167676270.1">
    <property type="nucleotide sequence ID" value="NZ_CP050313.1"/>
</dbReference>
<dbReference type="InterPro" id="IPR052563">
    <property type="entry name" value="FliK"/>
</dbReference>
<dbReference type="CDD" id="cd17470">
    <property type="entry name" value="T3SS_Flik_C"/>
    <property type="match status" value="1"/>
</dbReference>
<feature type="region of interest" description="Disordered" evidence="4">
    <location>
        <begin position="537"/>
        <end position="589"/>
    </location>
</feature>
<dbReference type="PANTHER" id="PTHR37533">
    <property type="entry name" value="FLAGELLAR HOOK-LENGTH CONTROL PROTEIN"/>
    <property type="match status" value="1"/>
</dbReference>
<evidence type="ECO:0000256" key="3">
    <source>
        <dbReference type="ARBA" id="ARBA00022795"/>
    </source>
</evidence>
<feature type="compositionally biased region" description="Polar residues" evidence="4">
    <location>
        <begin position="572"/>
        <end position="582"/>
    </location>
</feature>
<evidence type="ECO:0000259" key="5">
    <source>
        <dbReference type="Pfam" id="PF02120"/>
    </source>
</evidence>
<dbReference type="GO" id="GO:0009424">
    <property type="term" value="C:bacterial-type flagellum hook"/>
    <property type="evidence" value="ECO:0007669"/>
    <property type="project" value="InterPro"/>
</dbReference>
<reference evidence="6 7" key="1">
    <citation type="submission" date="2020-03" db="EMBL/GenBank/DDBJ databases">
        <title>Complete genome sequence of Shewanella sp.</title>
        <authorList>
            <person name="Kim Y.-S."/>
            <person name="Kim S.-J."/>
            <person name="Jung H.-K."/>
            <person name="Kim K.-H."/>
        </authorList>
    </citation>
    <scope>NUCLEOTIDE SEQUENCE [LARGE SCALE GENOMIC DNA]</scope>
    <source>
        <strain evidence="6 7">PN3F2</strain>
    </source>
</reference>
<evidence type="ECO:0000313" key="6">
    <source>
        <dbReference type="EMBL" id="QIR13989.1"/>
    </source>
</evidence>
<dbReference type="EMBL" id="CP050313">
    <property type="protein sequence ID" value="QIR13989.1"/>
    <property type="molecule type" value="Genomic_DNA"/>
</dbReference>
<accession>A0A6G9QJD5</accession>
<evidence type="ECO:0000256" key="1">
    <source>
        <dbReference type="ARBA" id="ARBA00003944"/>
    </source>
</evidence>
<dbReference type="Pfam" id="PF02120">
    <property type="entry name" value="Flg_hook"/>
    <property type="match status" value="1"/>
</dbReference>
<dbReference type="InterPro" id="IPR021136">
    <property type="entry name" value="Flagellar_hook_control-like_C"/>
</dbReference>
<sequence length="589" mass="64783">MQQMSNILLSANSKNAGGVTKDAAQVSDNQSFSSVFSQANQASITSESSKPTSQYNTSSEQALISKGVELSEPLVDADIEFIFAQLDMAQSFDKSKGDGKSLPHSDNTVVAQQAIDESFDLDSLLPFYDKKHQNKPMIESIIESSVISDEQKLFQATINPPLTGQSSSDFLSSLTFDESQKLMDFTNKDLVELQGLSPQQLADIVEEFNLQAPVIDESILALVDLDLEADVSKPDLHSIKADVLNLVSKETDKLSDVSITQNMTNTSNIDLNKQKVDADNPKNIDLNKPNVDVANAKNIDLDKLNIAQSNKPNVVPANIETKVTDTQNKSSNNSATLFASTYQQSTEQVLGDKDRVDGQIKNQWVQEVDLSKAKLSVDMVKAEVTKPVANMAMNSVDHVKPLSDIDIFGSTEDKPTELKALQNQSSFTPMHKSDVPQFQLSLKQHGESQVQMLEMIQRFSPVMRQQLITMVSNGVQQAEIRLDPAELGHLTVKIQITGDQTQVQFQVAQSQTRDLVEQSIPRLREMLAQEGLQLADSHVSQGGGGKDDQQPEADKTWSTGQEMDENSAIEHSLNQNQPQSLHSGIDYYA</sequence>
<comment type="similarity">
    <text evidence="2">Belongs to the FliK family.</text>
</comment>
<dbReference type="PANTHER" id="PTHR37533:SF2">
    <property type="entry name" value="FLAGELLAR HOOK-LENGTH CONTROL PROTEIN"/>
    <property type="match status" value="1"/>
</dbReference>
<dbReference type="Gene3D" id="3.30.750.140">
    <property type="match status" value="1"/>
</dbReference>
<dbReference type="KEGG" id="saes:HBH39_05310"/>
<comment type="function">
    <text evidence="1">Controls the length of the flagellar hook.</text>
</comment>
<evidence type="ECO:0000256" key="2">
    <source>
        <dbReference type="ARBA" id="ARBA00009149"/>
    </source>
</evidence>
<protein>
    <recommendedName>
        <fullName evidence="5">Flagellar hook-length control protein-like C-terminal domain-containing protein</fullName>
    </recommendedName>
</protein>
<proteinExistence type="inferred from homology"/>
<evidence type="ECO:0000313" key="7">
    <source>
        <dbReference type="Proteomes" id="UP000502608"/>
    </source>
</evidence>
<dbReference type="Proteomes" id="UP000502608">
    <property type="component" value="Chromosome"/>
</dbReference>
<dbReference type="InterPro" id="IPR001635">
    <property type="entry name" value="Flag_hook_Flik"/>
</dbReference>
<feature type="domain" description="Flagellar hook-length control protein-like C-terminal" evidence="5">
    <location>
        <begin position="465"/>
        <end position="546"/>
    </location>
</feature>
<dbReference type="AlphaFoldDB" id="A0A6G9QJD5"/>
<dbReference type="GO" id="GO:0044780">
    <property type="term" value="P:bacterial-type flagellum assembly"/>
    <property type="evidence" value="ECO:0007669"/>
    <property type="project" value="InterPro"/>
</dbReference>
<organism evidence="6 7">
    <name type="scientific">Shewanella aestuarii</name>
    <dbReference type="NCBI Taxonomy" id="1028752"/>
    <lineage>
        <taxon>Bacteria</taxon>
        <taxon>Pseudomonadati</taxon>
        <taxon>Pseudomonadota</taxon>
        <taxon>Gammaproteobacteria</taxon>
        <taxon>Alteromonadales</taxon>
        <taxon>Shewanellaceae</taxon>
        <taxon>Shewanella</taxon>
    </lineage>
</organism>
<keyword evidence="7" id="KW-1185">Reference proteome</keyword>
<keyword evidence="3" id="KW-1005">Bacterial flagellum biogenesis</keyword>
<dbReference type="InterPro" id="IPR038610">
    <property type="entry name" value="FliK-like_C_sf"/>
</dbReference>
<feature type="compositionally biased region" description="Basic and acidic residues" evidence="4">
    <location>
        <begin position="545"/>
        <end position="555"/>
    </location>
</feature>
<gene>
    <name evidence="6" type="ORF">HBH39_05310</name>
</gene>
<name>A0A6G9QJD5_9GAMM</name>
<dbReference type="PRINTS" id="PR01007">
    <property type="entry name" value="FLGHOOKFLIK"/>
</dbReference>